<keyword evidence="2" id="KW-1003">Cell membrane</keyword>
<dbReference type="EMBL" id="JBHSWT010000012">
    <property type="protein sequence ID" value="MFC6770105.1"/>
    <property type="molecule type" value="Genomic_DNA"/>
</dbReference>
<evidence type="ECO:0000256" key="2">
    <source>
        <dbReference type="ARBA" id="ARBA00022475"/>
    </source>
</evidence>
<feature type="region of interest" description="Disordered" evidence="6">
    <location>
        <begin position="1"/>
        <end position="27"/>
    </location>
</feature>
<dbReference type="Proteomes" id="UP001596274">
    <property type="component" value="Unassembled WGS sequence"/>
</dbReference>
<evidence type="ECO:0000256" key="6">
    <source>
        <dbReference type="SAM" id="MobiDB-lite"/>
    </source>
</evidence>
<evidence type="ECO:0000256" key="3">
    <source>
        <dbReference type="ARBA" id="ARBA00022692"/>
    </source>
</evidence>
<feature type="transmembrane region" description="Helical" evidence="7">
    <location>
        <begin position="128"/>
        <end position="150"/>
    </location>
</feature>
<reference evidence="9 10" key="1">
    <citation type="journal article" date="2019" name="Int. J. Syst. Evol. Microbiol.">
        <title>The Global Catalogue of Microorganisms (GCM) 10K type strain sequencing project: providing services to taxonomists for standard genome sequencing and annotation.</title>
        <authorList>
            <consortium name="The Broad Institute Genomics Platform"/>
            <consortium name="The Broad Institute Genome Sequencing Center for Infectious Disease"/>
            <person name="Wu L."/>
            <person name="Ma J."/>
        </authorList>
    </citation>
    <scope>NUCLEOTIDE SEQUENCE [LARGE SCALE GENOMIC DNA]</scope>
    <source>
        <strain evidence="9 10">PJ61</strain>
    </source>
</reference>
<feature type="domain" description="Type II secretion system protein GspF" evidence="8">
    <location>
        <begin position="169"/>
        <end position="295"/>
    </location>
</feature>
<evidence type="ECO:0000256" key="4">
    <source>
        <dbReference type="ARBA" id="ARBA00022989"/>
    </source>
</evidence>
<dbReference type="InterPro" id="IPR056569">
    <property type="entry name" value="ArlJ-like"/>
</dbReference>
<keyword evidence="3 7" id="KW-0812">Transmembrane</keyword>
<feature type="domain" description="Type II secretion system protein GspF" evidence="8">
    <location>
        <begin position="527"/>
        <end position="649"/>
    </location>
</feature>
<dbReference type="Pfam" id="PF00482">
    <property type="entry name" value="T2SSF"/>
    <property type="match status" value="2"/>
</dbReference>
<feature type="transmembrane region" description="Helical" evidence="7">
    <location>
        <begin position="722"/>
        <end position="743"/>
    </location>
</feature>
<dbReference type="AlphaFoldDB" id="A0ABD5T025"/>
<dbReference type="InterPro" id="IPR018076">
    <property type="entry name" value="T2SS_GspF_dom"/>
</dbReference>
<evidence type="ECO:0000313" key="9">
    <source>
        <dbReference type="EMBL" id="MFC6770105.1"/>
    </source>
</evidence>
<feature type="transmembrane region" description="Helical" evidence="7">
    <location>
        <begin position="96"/>
        <end position="122"/>
    </location>
</feature>
<protein>
    <submittedName>
        <fullName evidence="9">Type II secretion system F family protein</fullName>
    </submittedName>
</protein>
<evidence type="ECO:0000256" key="5">
    <source>
        <dbReference type="ARBA" id="ARBA00023136"/>
    </source>
</evidence>
<dbReference type="GO" id="GO:0005886">
    <property type="term" value="C:plasma membrane"/>
    <property type="evidence" value="ECO:0007669"/>
    <property type="project" value="UniProtKB-SubCell"/>
</dbReference>
<evidence type="ECO:0000256" key="1">
    <source>
        <dbReference type="ARBA" id="ARBA00004651"/>
    </source>
</evidence>
<dbReference type="PANTHER" id="PTHR35402">
    <property type="entry name" value="INTEGRAL MEMBRANE PROTEIN-RELATED"/>
    <property type="match status" value="1"/>
</dbReference>
<feature type="transmembrane region" description="Helical" evidence="7">
    <location>
        <begin position="307"/>
        <end position="327"/>
    </location>
</feature>
<feature type="transmembrane region" description="Helical" evidence="7">
    <location>
        <begin position="692"/>
        <end position="710"/>
    </location>
</feature>
<feature type="transmembrane region" description="Helical" evidence="7">
    <location>
        <begin position="455"/>
        <end position="474"/>
    </location>
</feature>
<dbReference type="PANTHER" id="PTHR35402:SF1">
    <property type="entry name" value="TYPE II SECRETION SYSTEM PROTEIN GSPF DOMAIN-CONTAINING PROTEIN"/>
    <property type="match status" value="1"/>
</dbReference>
<feature type="region of interest" description="Disordered" evidence="6">
    <location>
        <begin position="349"/>
        <end position="398"/>
    </location>
</feature>
<sequence>MSEHDQTTGMETARSESGVRPAGSDLSNVVLSTRGESVGATDIPATQPDSSASLFDRLTARVVRHLSQDSFPLTLFPDGWVEQQQNTPVELFAAQAFVLATASALGVGVAVLIMGIVAGIGLLPAASIAATLSVISGLVTSGVRFGMLVLNSQGKEDEINAVLPGAVAYMYSQAAADASIYSVIGSIANAEDAYGPVAKEFQSVVRRCEYFGYELQQALAEQSEVTGSDDLGRLMSDIVTFLDSGGDITGFFSREMDRAFGELENRDQERIDYLDLLSTLYVPVATLPILAIIIMVALSSFRPVPRVAVLMFAYVLTPILPAVFLVLTDVAQPSEAASTALVTANTDRPILSGPIHHGSENRESPVTPAESETASRQRTRVGSFGGSHRDHEQSEVPTEALHPVDEGLIETPTAETLAESSPAFESVPTVERRNRIRSLISDPLGYFRLYPFRTLIGSVPLTLVVMAILGNFVLTPPTIGGMVSDPIATTVGWVILPLALSLTPVMIAHEYDIRQREALFAQYPEMLQRVSAANETGMTFMESLREAIGEKETQIDREMELINQKVSMGVPVETALTEFANAYSDPEITQSTRLIIEAQRASERVSDVLGIAIDAGLTRLSLREKQKSETKSYVMIIALTTLVIIVAAAGLSRVLTSILGSGLLGGVGSTGSLSGAQSSVSSNFTSDMIRTILYHVSMIYAGFGGLFAGYMGETEFASGLKYSLTGMLIGTGIWWIALGGGGIL</sequence>
<feature type="transmembrane region" description="Helical" evidence="7">
    <location>
        <begin position="633"/>
        <end position="655"/>
    </location>
</feature>
<keyword evidence="4 7" id="KW-1133">Transmembrane helix</keyword>
<keyword evidence="10" id="KW-1185">Reference proteome</keyword>
<evidence type="ECO:0000256" key="7">
    <source>
        <dbReference type="SAM" id="Phobius"/>
    </source>
</evidence>
<gene>
    <name evidence="9" type="ORF">ACFQDD_00955</name>
</gene>
<name>A0ABD5T025_9EURY</name>
<organism evidence="9 10">
    <name type="scientific">Halorubrum pallidum</name>
    <dbReference type="NCBI Taxonomy" id="1526114"/>
    <lineage>
        <taxon>Archaea</taxon>
        <taxon>Methanobacteriati</taxon>
        <taxon>Methanobacteriota</taxon>
        <taxon>Stenosarchaea group</taxon>
        <taxon>Halobacteria</taxon>
        <taxon>Halobacteriales</taxon>
        <taxon>Haloferacaceae</taxon>
        <taxon>Halorubrum</taxon>
    </lineage>
</organism>
<proteinExistence type="predicted"/>
<comment type="subcellular location">
    <subcellularLocation>
        <location evidence="1">Cell membrane</location>
        <topology evidence="1">Multi-pass membrane protein</topology>
    </subcellularLocation>
</comment>
<feature type="transmembrane region" description="Helical" evidence="7">
    <location>
        <begin position="280"/>
        <end position="301"/>
    </location>
</feature>
<feature type="transmembrane region" description="Helical" evidence="7">
    <location>
        <begin position="486"/>
        <end position="507"/>
    </location>
</feature>
<keyword evidence="5 7" id="KW-0472">Membrane</keyword>
<evidence type="ECO:0000259" key="8">
    <source>
        <dbReference type="Pfam" id="PF00482"/>
    </source>
</evidence>
<comment type="caution">
    <text evidence="9">The sequence shown here is derived from an EMBL/GenBank/DDBJ whole genome shotgun (WGS) entry which is preliminary data.</text>
</comment>
<evidence type="ECO:0000313" key="10">
    <source>
        <dbReference type="Proteomes" id="UP001596274"/>
    </source>
</evidence>
<accession>A0ABD5T025</accession>